<evidence type="ECO:0000256" key="1">
    <source>
        <dbReference type="ARBA" id="ARBA00022801"/>
    </source>
</evidence>
<dbReference type="EMBL" id="JADYTN010000008">
    <property type="protein sequence ID" value="MCF2563443.1"/>
    <property type="molecule type" value="Genomic_DNA"/>
</dbReference>
<dbReference type="RefSeq" id="WP_094446358.1">
    <property type="nucleotide sequence ID" value="NZ_JADYTN010000008.1"/>
</dbReference>
<organism evidence="2 3">
    <name type="scientific">Xylanibacter brevis</name>
    <dbReference type="NCBI Taxonomy" id="83231"/>
    <lineage>
        <taxon>Bacteria</taxon>
        <taxon>Pseudomonadati</taxon>
        <taxon>Bacteroidota</taxon>
        <taxon>Bacteroidia</taxon>
        <taxon>Bacteroidales</taxon>
        <taxon>Prevotellaceae</taxon>
        <taxon>Xylanibacter</taxon>
    </lineage>
</organism>
<accession>A0ABS9CEL9</accession>
<name>A0ABS9CEL9_9BACT</name>
<keyword evidence="3" id="KW-1185">Reference proteome</keyword>
<dbReference type="PANTHER" id="PTHR31377:SF0">
    <property type="entry name" value="AGMATINE DEIMINASE-RELATED"/>
    <property type="match status" value="1"/>
</dbReference>
<dbReference type="SUPFAM" id="SSF55909">
    <property type="entry name" value="Pentein"/>
    <property type="match status" value="1"/>
</dbReference>
<dbReference type="InterPro" id="IPR007466">
    <property type="entry name" value="Peptidyl-Arg-deiminase_porph"/>
</dbReference>
<dbReference type="Pfam" id="PF04371">
    <property type="entry name" value="PAD_porph"/>
    <property type="match status" value="1"/>
</dbReference>
<dbReference type="PANTHER" id="PTHR31377">
    <property type="entry name" value="AGMATINE DEIMINASE-RELATED"/>
    <property type="match status" value="1"/>
</dbReference>
<protein>
    <submittedName>
        <fullName evidence="2">Agmatine deiminase family protein</fullName>
    </submittedName>
</protein>
<evidence type="ECO:0000313" key="2">
    <source>
        <dbReference type="EMBL" id="MCF2563443.1"/>
    </source>
</evidence>
<proteinExistence type="predicted"/>
<evidence type="ECO:0000313" key="3">
    <source>
        <dbReference type="Proteomes" id="UP001200470"/>
    </source>
</evidence>
<dbReference type="Proteomes" id="UP001200470">
    <property type="component" value="Unassembled WGS sequence"/>
</dbReference>
<keyword evidence="1" id="KW-0378">Hydrolase</keyword>
<reference evidence="2 3" key="1">
    <citation type="submission" date="2020-12" db="EMBL/GenBank/DDBJ databases">
        <title>Whole genome sequences of gut porcine anaerobes.</title>
        <authorList>
            <person name="Kubasova T."/>
            <person name="Jahodarova E."/>
            <person name="Rychlik I."/>
        </authorList>
    </citation>
    <scope>NUCLEOTIDE SEQUENCE [LARGE SCALE GENOMIC DNA]</scope>
    <source>
        <strain evidence="2 3">An925</strain>
    </source>
</reference>
<comment type="caution">
    <text evidence="2">The sequence shown here is derived from an EMBL/GenBank/DDBJ whole genome shotgun (WGS) entry which is preliminary data.</text>
</comment>
<sequence length="312" mass="35819">MIKSKRRMLAEWEPQSAVQLTWPHKDTDWAPILPEITAVYEEMKREIESRETVIVVDDIPHNDTWARDHGFITVEENGQLILLDFKFNGWGEKFAAELDNDINRQLYEQQLVKGIYESHLDFVLEGGSIESDGKGTIFTTTCCLMAPHRNQPLTQQEIEQQLKEWLGAERIVWINHGSLIGDDTDGHIDTLVRIAPNDTLLYIGADDEHPDLLLMEQELQQLRTIDGHPYRLLRLPMPRPIYDDGERLPATYANYLVINGAVLVPTYNQPDLDQEAISTIGKAFPDREIIGIDCRAVIRQHGSLHCCTMQYY</sequence>
<gene>
    <name evidence="2" type="ORF">I6E12_04880</name>
</gene>
<dbReference type="Gene3D" id="3.75.10.10">
    <property type="entry name" value="L-arginine/glycine Amidinotransferase, Chain A"/>
    <property type="match status" value="1"/>
</dbReference>